<dbReference type="Gene3D" id="3.30.950.30">
    <property type="entry name" value="Schlafen, AAA domain"/>
    <property type="match status" value="1"/>
</dbReference>
<feature type="domain" description="Schlafen AlbA-2" evidence="1">
    <location>
        <begin position="24"/>
        <end position="158"/>
    </location>
</feature>
<proteinExistence type="predicted"/>
<dbReference type="PANTHER" id="PTHR30595:SF6">
    <property type="entry name" value="SCHLAFEN ALBA-2 DOMAIN-CONTAINING PROTEIN"/>
    <property type="match status" value="1"/>
</dbReference>
<dbReference type="InterPro" id="IPR007421">
    <property type="entry name" value="Schlafen_AlbA_2_dom"/>
</dbReference>
<dbReference type="GO" id="GO:0005524">
    <property type="term" value="F:ATP binding"/>
    <property type="evidence" value="ECO:0007669"/>
    <property type="project" value="UniProtKB-KW"/>
</dbReference>
<gene>
    <name evidence="2" type="ORF">IC608_06800</name>
</gene>
<dbReference type="InterPro" id="IPR038461">
    <property type="entry name" value="Schlafen_AlbA_2_dom_sf"/>
</dbReference>
<evidence type="ECO:0000313" key="2">
    <source>
        <dbReference type="EMBL" id="MBD8065177.1"/>
    </source>
</evidence>
<organism evidence="2 3">
    <name type="scientific">Devosia oryzisoli</name>
    <dbReference type="NCBI Taxonomy" id="2774138"/>
    <lineage>
        <taxon>Bacteria</taxon>
        <taxon>Pseudomonadati</taxon>
        <taxon>Pseudomonadota</taxon>
        <taxon>Alphaproteobacteria</taxon>
        <taxon>Hyphomicrobiales</taxon>
        <taxon>Devosiaceae</taxon>
        <taxon>Devosia</taxon>
    </lineage>
</organism>
<dbReference type="AlphaFoldDB" id="A0A927IST7"/>
<sequence length="370" mass="40839">MGLPDNLSDLIDFDVATLKVKSRESRKLEFKESFVRGQLASYERTMAAFANALGGTIIFGVSDRPRLIVGTDPAGFMDEAEITTRLKADFSPEIPFESRSYEVGGLTLLAFCVQPGVDRPVICQKTQSKLTHDAQGGNPRQDVVIREATVYYRYSAQTSPILYTEFRALLDEREERRLRIIMETLKAVERVGYEKVGVVDATSFGDPAKATNLYVSKETAKSMNFIDHGRFTESTDESSPAYLVVGKVSLGEVVHAPMEDADKNLPSEVAETLLPLVRELFGNDVSLPTSGIKPLLEGFGLMEMPYHEFDTKIRRRYVTRAGIDELKVKMRAEPLKALQSFASQKVIKAYEDSLAAAPAEAPAAEPAPAA</sequence>
<dbReference type="RefSeq" id="WP_191773881.1">
    <property type="nucleotide sequence ID" value="NZ_JACYFU010000002.1"/>
</dbReference>
<dbReference type="EMBL" id="JACYFU010000002">
    <property type="protein sequence ID" value="MBD8065177.1"/>
    <property type="molecule type" value="Genomic_DNA"/>
</dbReference>
<keyword evidence="2" id="KW-0547">Nucleotide-binding</keyword>
<comment type="caution">
    <text evidence="2">The sequence shown here is derived from an EMBL/GenBank/DDBJ whole genome shotgun (WGS) entry which is preliminary data.</text>
</comment>
<keyword evidence="3" id="KW-1185">Reference proteome</keyword>
<name>A0A927IST7_9HYPH</name>
<dbReference type="PANTHER" id="PTHR30595">
    <property type="entry name" value="GLPR-RELATED TRANSCRIPTIONAL REPRESSOR"/>
    <property type="match status" value="1"/>
</dbReference>
<dbReference type="Proteomes" id="UP000654108">
    <property type="component" value="Unassembled WGS sequence"/>
</dbReference>
<reference evidence="2" key="1">
    <citation type="submission" date="2020-09" db="EMBL/GenBank/DDBJ databases">
        <title>Genome seq and assembly of Devosia sp.</title>
        <authorList>
            <person name="Chhetri G."/>
        </authorList>
    </citation>
    <scope>NUCLEOTIDE SEQUENCE</scope>
    <source>
        <strain evidence="2">PTR5</strain>
    </source>
</reference>
<evidence type="ECO:0000313" key="3">
    <source>
        <dbReference type="Proteomes" id="UP000654108"/>
    </source>
</evidence>
<protein>
    <submittedName>
        <fullName evidence="2">ATP-binding protein</fullName>
    </submittedName>
</protein>
<evidence type="ECO:0000259" key="1">
    <source>
        <dbReference type="Pfam" id="PF04326"/>
    </source>
</evidence>
<keyword evidence="2" id="KW-0067">ATP-binding</keyword>
<accession>A0A927IST7</accession>
<dbReference type="Pfam" id="PF04326">
    <property type="entry name" value="SLFN_AlbA_2"/>
    <property type="match status" value="1"/>
</dbReference>